<dbReference type="EMBL" id="CP045201">
    <property type="protein sequence ID" value="QOL79667.1"/>
    <property type="molecule type" value="Genomic_DNA"/>
</dbReference>
<dbReference type="RefSeq" id="WP_193081957.1">
    <property type="nucleotide sequence ID" value="NZ_CP045201.1"/>
</dbReference>
<dbReference type="GO" id="GO:0006313">
    <property type="term" value="P:DNA transposition"/>
    <property type="evidence" value="ECO:0007669"/>
    <property type="project" value="InterPro"/>
</dbReference>
<gene>
    <name evidence="4" type="ORF">F3W81_01800</name>
</gene>
<evidence type="ECO:0000256" key="1">
    <source>
        <dbReference type="SAM" id="MobiDB-lite"/>
    </source>
</evidence>
<dbReference type="GO" id="GO:0003677">
    <property type="term" value="F:DNA binding"/>
    <property type="evidence" value="ECO:0007669"/>
    <property type="project" value="InterPro"/>
</dbReference>
<keyword evidence="5" id="KW-1185">Reference proteome</keyword>
<dbReference type="Pfam" id="PF01609">
    <property type="entry name" value="DDE_Tnp_1"/>
    <property type="match status" value="1"/>
</dbReference>
<dbReference type="Pfam" id="PF13340">
    <property type="entry name" value="DUF4096"/>
    <property type="match status" value="1"/>
</dbReference>
<reference evidence="4 5" key="1">
    <citation type="submission" date="2019-10" db="EMBL/GenBank/DDBJ databases">
        <title>Pseudopuniceibacterium sp. HQ09 islated from Antarctica.</title>
        <authorList>
            <person name="Liao L."/>
            <person name="Su S."/>
            <person name="Chen B."/>
            <person name="Yu Y."/>
        </authorList>
    </citation>
    <scope>NUCLEOTIDE SEQUENCE [LARGE SCALE GENOMIC DNA]</scope>
    <source>
        <strain evidence="4 5">HQ09</strain>
    </source>
</reference>
<protein>
    <submittedName>
        <fullName evidence="4">IS5 family transposase</fullName>
    </submittedName>
</protein>
<name>A0A7L9WIX2_9RHOB</name>
<dbReference type="NCBIfam" id="NF033580">
    <property type="entry name" value="transpos_IS5_3"/>
    <property type="match status" value="1"/>
</dbReference>
<dbReference type="InterPro" id="IPR002559">
    <property type="entry name" value="Transposase_11"/>
</dbReference>
<proteinExistence type="predicted"/>
<dbReference type="GO" id="GO:0004803">
    <property type="term" value="F:transposase activity"/>
    <property type="evidence" value="ECO:0007669"/>
    <property type="project" value="InterPro"/>
</dbReference>
<feature type="region of interest" description="Disordered" evidence="1">
    <location>
        <begin position="106"/>
        <end position="127"/>
    </location>
</feature>
<sequence length="252" mass="29023">MSDLYWLNDEQMAKLEPFFPKSHGKPRVDDRRVLSGIIFINRNGLRWRDAPEAYGPHKTLYSRWKRWSEKGIFAQMLLELADRGGTTDTLMIDATHLKTHRTASSLGAEKGGRGRLIGRTKGGMNSKLHTVTDAQGRPLRMFLTAGQRSDYIGARALLDGLPPARHMLADRGYDADWYREALENMGITPCIPARKGRKVQIRHDEVRYRKRHKIENSFARLKDWRRVATRYDRCPKVFLSACALPAVVMFWL</sequence>
<dbReference type="KEGG" id="pshq:F3W81_01800"/>
<dbReference type="PANTHER" id="PTHR30007:SF1">
    <property type="entry name" value="BLR1914 PROTEIN"/>
    <property type="match status" value="1"/>
</dbReference>
<evidence type="ECO:0000313" key="4">
    <source>
        <dbReference type="EMBL" id="QOL79667.1"/>
    </source>
</evidence>
<evidence type="ECO:0000259" key="2">
    <source>
        <dbReference type="Pfam" id="PF01609"/>
    </source>
</evidence>
<dbReference type="InterPro" id="IPR025161">
    <property type="entry name" value="IS402-like_dom"/>
</dbReference>
<feature type="domain" description="Insertion element IS402-like" evidence="3">
    <location>
        <begin position="7"/>
        <end position="76"/>
    </location>
</feature>
<organism evidence="4 5">
    <name type="scientific">Pseudooceanicola spongiae</name>
    <dbReference type="NCBI Taxonomy" id="2613965"/>
    <lineage>
        <taxon>Bacteria</taxon>
        <taxon>Pseudomonadati</taxon>
        <taxon>Pseudomonadota</taxon>
        <taxon>Alphaproteobacteria</taxon>
        <taxon>Rhodobacterales</taxon>
        <taxon>Paracoccaceae</taxon>
        <taxon>Pseudooceanicola</taxon>
    </lineage>
</organism>
<evidence type="ECO:0000313" key="5">
    <source>
        <dbReference type="Proteomes" id="UP000594118"/>
    </source>
</evidence>
<feature type="domain" description="Transposase IS4-like" evidence="2">
    <location>
        <begin position="87"/>
        <end position="233"/>
    </location>
</feature>
<dbReference type="Proteomes" id="UP000594118">
    <property type="component" value="Chromosome"/>
</dbReference>
<dbReference type="AlphaFoldDB" id="A0A7L9WIX2"/>
<dbReference type="PANTHER" id="PTHR30007">
    <property type="entry name" value="PHP DOMAIN PROTEIN"/>
    <property type="match status" value="1"/>
</dbReference>
<evidence type="ECO:0000259" key="3">
    <source>
        <dbReference type="Pfam" id="PF13340"/>
    </source>
</evidence>
<accession>A0A7L9WIX2</accession>